<proteinExistence type="predicted"/>
<dbReference type="Proteomes" id="UP000294555">
    <property type="component" value="Unassembled WGS sequence"/>
</dbReference>
<dbReference type="EMBL" id="SJOI01000001">
    <property type="protein sequence ID" value="TCL05030.1"/>
    <property type="molecule type" value="Genomic_DNA"/>
</dbReference>
<evidence type="ECO:0000313" key="3">
    <source>
        <dbReference type="Proteomes" id="UP000294555"/>
    </source>
</evidence>
<feature type="transmembrane region" description="Helical" evidence="1">
    <location>
        <begin position="12"/>
        <end position="39"/>
    </location>
</feature>
<dbReference type="AlphaFoldDB" id="A0A4R1NLD5"/>
<keyword evidence="3" id="KW-1185">Reference proteome</keyword>
<reference evidence="2 3" key="1">
    <citation type="submission" date="2019-02" db="EMBL/GenBank/DDBJ databases">
        <title>Investigation of anaerobic lignin degradation for improved lignocellulosic biofuels.</title>
        <authorList>
            <person name="Deangelis K."/>
        </authorList>
    </citation>
    <scope>NUCLEOTIDE SEQUENCE [LARGE SCALE GENOMIC DNA]</scope>
    <source>
        <strain evidence="2 3">159R</strain>
    </source>
</reference>
<evidence type="ECO:0000256" key="1">
    <source>
        <dbReference type="SAM" id="Phobius"/>
    </source>
</evidence>
<accession>A0A4R1NLD5</accession>
<sequence length="81" mass="9263">MIPKEINSRMLIFLMGYFSITFSIFIALIVLGVDVYSYYISGVLSFGWAEVFQSLKEGVVVGITLGLGIWLKEKFLKYKNR</sequence>
<gene>
    <name evidence="2" type="ORF">EZJ58_3184</name>
</gene>
<evidence type="ECO:0000313" key="2">
    <source>
        <dbReference type="EMBL" id="TCL05030.1"/>
    </source>
</evidence>
<keyword evidence="1" id="KW-1133">Transmembrane helix</keyword>
<keyword evidence="1" id="KW-0472">Membrane</keyword>
<name>A0A4R1NLD5_9GAMM</name>
<feature type="transmembrane region" description="Helical" evidence="1">
    <location>
        <begin position="51"/>
        <end position="71"/>
    </location>
</feature>
<protein>
    <submittedName>
        <fullName evidence="2">Uncharacterized protein</fullName>
    </submittedName>
</protein>
<comment type="caution">
    <text evidence="2">The sequence shown here is derived from an EMBL/GenBank/DDBJ whole genome shotgun (WGS) entry which is preliminary data.</text>
</comment>
<keyword evidence="1" id="KW-0812">Transmembrane</keyword>
<organism evidence="2 3">
    <name type="scientific">Sodalis ligni</name>
    <dbReference type="NCBI Taxonomy" id="2697027"/>
    <lineage>
        <taxon>Bacteria</taxon>
        <taxon>Pseudomonadati</taxon>
        <taxon>Pseudomonadota</taxon>
        <taxon>Gammaproteobacteria</taxon>
        <taxon>Enterobacterales</taxon>
        <taxon>Bruguierivoracaceae</taxon>
        <taxon>Sodalis</taxon>
    </lineage>
</organism>